<evidence type="ECO:0000256" key="4">
    <source>
        <dbReference type="PROSITE-ProRule" id="PRU00236"/>
    </source>
</evidence>
<comment type="similarity">
    <text evidence="3">Belongs to the sirtuin family. Class III subfamily.</text>
</comment>
<accession>A0A173XYG3</accession>
<dbReference type="PANTHER" id="PTHR11085">
    <property type="entry name" value="NAD-DEPENDENT PROTEIN DEACYLASE SIRTUIN-5, MITOCHONDRIAL-RELATED"/>
    <property type="match status" value="1"/>
</dbReference>
<dbReference type="InterPro" id="IPR026591">
    <property type="entry name" value="Sirtuin_cat_small_dom_sf"/>
</dbReference>
<dbReference type="CDD" id="cd01412">
    <property type="entry name" value="SIRT5_Af1_CobB"/>
    <property type="match status" value="1"/>
</dbReference>
<feature type="binding site" evidence="3">
    <location>
        <position position="70"/>
    </location>
    <ligand>
        <name>substrate</name>
    </ligand>
</feature>
<dbReference type="GO" id="GO:0036054">
    <property type="term" value="F:protein-malonyllysine demalonylase activity"/>
    <property type="evidence" value="ECO:0007669"/>
    <property type="project" value="InterPro"/>
</dbReference>
<comment type="domain">
    <text evidence="3">2 residues (Tyr-70 and Arg-73) present in a large hydrophobic pocket are probably involved in substrate specificity. They are important for desuccinylation activity, but dispensable for deacetylation activity.</text>
</comment>
<feature type="active site" description="Proton acceptor" evidence="3">
    <location>
        <position position="121"/>
    </location>
</feature>
<dbReference type="InterPro" id="IPR003000">
    <property type="entry name" value="Sirtuin"/>
</dbReference>
<proteinExistence type="inferred from homology"/>
<keyword evidence="1" id="KW-0808">Transferase</keyword>
<evidence type="ECO:0000313" key="7">
    <source>
        <dbReference type="Proteomes" id="UP000183040"/>
    </source>
</evidence>
<dbReference type="EMBL" id="FNRP01000001">
    <property type="protein sequence ID" value="SDZ96652.1"/>
    <property type="molecule type" value="Genomic_DNA"/>
</dbReference>
<evidence type="ECO:0000313" key="6">
    <source>
        <dbReference type="EMBL" id="SDZ96652.1"/>
    </source>
</evidence>
<dbReference type="GO" id="GO:0005737">
    <property type="term" value="C:cytoplasm"/>
    <property type="evidence" value="ECO:0007669"/>
    <property type="project" value="UniProtKB-SubCell"/>
</dbReference>
<feature type="binding site" evidence="3">
    <location>
        <begin position="26"/>
        <end position="45"/>
    </location>
    <ligand>
        <name>NAD(+)</name>
        <dbReference type="ChEBI" id="CHEBI:57540"/>
    </ligand>
</feature>
<comment type="subcellular location">
    <subcellularLocation>
        <location evidence="3">Cytoplasm</location>
    </subcellularLocation>
</comment>
<feature type="binding site" evidence="3">
    <location>
        <position position="73"/>
    </location>
    <ligand>
        <name>substrate</name>
    </ligand>
</feature>
<keyword evidence="3" id="KW-0963">Cytoplasm</keyword>
<feature type="binding site" evidence="3">
    <location>
        <begin position="103"/>
        <end position="106"/>
    </location>
    <ligand>
        <name>NAD(+)</name>
        <dbReference type="ChEBI" id="CHEBI:57540"/>
    </ligand>
</feature>
<keyword evidence="2 3" id="KW-0520">NAD</keyword>
<evidence type="ECO:0000259" key="5">
    <source>
        <dbReference type="PROSITE" id="PS50305"/>
    </source>
</evidence>
<dbReference type="InterPro" id="IPR026590">
    <property type="entry name" value="Ssirtuin_cat_dom"/>
</dbReference>
<dbReference type="SUPFAM" id="SSF52467">
    <property type="entry name" value="DHS-like NAD/FAD-binding domain"/>
    <property type="match status" value="1"/>
</dbReference>
<comment type="caution">
    <text evidence="3 4">Lacks conserved residue(s) required for the propagation of feature annotation.</text>
</comment>
<protein>
    <recommendedName>
        <fullName evidence="3">NAD-dependent protein deacylase</fullName>
        <ecNumber evidence="3">2.3.1.286</ecNumber>
    </recommendedName>
    <alternativeName>
        <fullName evidence="3">Regulatory protein SIR2 homolog</fullName>
    </alternativeName>
</protein>
<comment type="catalytic activity">
    <reaction evidence="3">
        <text>N(6)-succinyl-L-lysyl-[protein] + NAD(+) + H2O = 2''-O-succinyl-ADP-D-ribose + nicotinamide + L-lysyl-[protein]</text>
        <dbReference type="Rhea" id="RHEA:47668"/>
        <dbReference type="Rhea" id="RHEA-COMP:9752"/>
        <dbReference type="Rhea" id="RHEA-COMP:11877"/>
        <dbReference type="ChEBI" id="CHEBI:15377"/>
        <dbReference type="ChEBI" id="CHEBI:17154"/>
        <dbReference type="ChEBI" id="CHEBI:29969"/>
        <dbReference type="ChEBI" id="CHEBI:57540"/>
        <dbReference type="ChEBI" id="CHEBI:87830"/>
        <dbReference type="ChEBI" id="CHEBI:87832"/>
    </reaction>
</comment>
<evidence type="ECO:0000256" key="2">
    <source>
        <dbReference type="ARBA" id="ARBA00023027"/>
    </source>
</evidence>
<dbReference type="InterPro" id="IPR027546">
    <property type="entry name" value="Sirtuin_class_III"/>
</dbReference>
<dbReference type="InterPro" id="IPR029035">
    <property type="entry name" value="DHS-like_NAD/FAD-binding_dom"/>
</dbReference>
<dbReference type="PANTHER" id="PTHR11085:SF4">
    <property type="entry name" value="NAD-DEPENDENT PROTEIN DEACYLASE"/>
    <property type="match status" value="1"/>
</dbReference>
<dbReference type="PROSITE" id="PS50305">
    <property type="entry name" value="SIRTUIN"/>
    <property type="match status" value="1"/>
</dbReference>
<dbReference type="InterPro" id="IPR050134">
    <property type="entry name" value="NAD-dep_sirtuin_deacylases"/>
</dbReference>
<dbReference type="GO" id="GO:0070403">
    <property type="term" value="F:NAD+ binding"/>
    <property type="evidence" value="ECO:0007669"/>
    <property type="project" value="UniProtKB-UniRule"/>
</dbReference>
<feature type="binding site" evidence="3">
    <location>
        <begin position="192"/>
        <end position="194"/>
    </location>
    <ligand>
        <name>NAD(+)</name>
        <dbReference type="ChEBI" id="CHEBI:57540"/>
    </ligand>
</feature>
<name>A0A173XYG3_9BACE</name>
<dbReference type="Gene3D" id="3.40.50.1220">
    <property type="entry name" value="TPP-binding domain"/>
    <property type="match status" value="1"/>
</dbReference>
<dbReference type="Pfam" id="PF02146">
    <property type="entry name" value="SIR2"/>
    <property type="match status" value="1"/>
</dbReference>
<dbReference type="GO" id="GO:0017136">
    <property type="term" value="F:histone deacetylase activity, NAD-dependent"/>
    <property type="evidence" value="ECO:0007669"/>
    <property type="project" value="TreeGrafter"/>
</dbReference>
<evidence type="ECO:0000256" key="1">
    <source>
        <dbReference type="ARBA" id="ARBA00022679"/>
    </source>
</evidence>
<feature type="binding site" evidence="3">
    <location>
        <position position="232"/>
    </location>
    <ligand>
        <name>NAD(+)</name>
        <dbReference type="ChEBI" id="CHEBI:57540"/>
    </ligand>
</feature>
<dbReference type="HAMAP" id="MF_01121">
    <property type="entry name" value="Sirtuin_ClassIII"/>
    <property type="match status" value="1"/>
</dbReference>
<comment type="function">
    <text evidence="3">NAD-dependent lysine deacetylase and desuccinylase that specifically removes acetyl and succinyl groups on target proteins. Modulates the activities of several proteins which are inactive in their acylated form.</text>
</comment>
<dbReference type="GO" id="GO:0036055">
    <property type="term" value="F:protein-succinyllysine desuccinylase activity"/>
    <property type="evidence" value="ECO:0007669"/>
    <property type="project" value="UniProtKB-UniRule"/>
</dbReference>
<dbReference type="Gene3D" id="3.30.1600.10">
    <property type="entry name" value="SIR2/SIRT2 'Small Domain"/>
    <property type="match status" value="1"/>
</dbReference>
<dbReference type="Proteomes" id="UP000183040">
    <property type="component" value="Unassembled WGS sequence"/>
</dbReference>
<dbReference type="EC" id="2.3.1.286" evidence="3"/>
<dbReference type="AlphaFoldDB" id="A0A173XYG3"/>
<feature type="domain" description="Deacetylase sirtuin-type" evidence="5">
    <location>
        <begin position="1"/>
        <end position="249"/>
    </location>
</feature>
<gene>
    <name evidence="3" type="primary">cobB</name>
    <name evidence="6" type="ORF">SAMN04487924_101191</name>
</gene>
<comment type="catalytic activity">
    <reaction evidence="3">
        <text>N(6)-acetyl-L-lysyl-[protein] + NAD(+) + H2O = 2''-O-acetyl-ADP-D-ribose + nicotinamide + L-lysyl-[protein]</text>
        <dbReference type="Rhea" id="RHEA:43636"/>
        <dbReference type="Rhea" id="RHEA-COMP:9752"/>
        <dbReference type="Rhea" id="RHEA-COMP:10731"/>
        <dbReference type="ChEBI" id="CHEBI:15377"/>
        <dbReference type="ChEBI" id="CHEBI:17154"/>
        <dbReference type="ChEBI" id="CHEBI:29969"/>
        <dbReference type="ChEBI" id="CHEBI:57540"/>
        <dbReference type="ChEBI" id="CHEBI:61930"/>
        <dbReference type="ChEBI" id="CHEBI:83767"/>
        <dbReference type="EC" id="2.3.1.286"/>
    </reaction>
</comment>
<evidence type="ECO:0000256" key="3">
    <source>
        <dbReference type="HAMAP-Rule" id="MF_01121"/>
    </source>
</evidence>
<organism evidence="6 7">
    <name type="scientific">Bacteroides xylanisolvens</name>
    <dbReference type="NCBI Taxonomy" id="371601"/>
    <lineage>
        <taxon>Bacteria</taxon>
        <taxon>Pseudomonadati</taxon>
        <taxon>Bacteroidota</taxon>
        <taxon>Bacteroidia</taxon>
        <taxon>Bacteroidales</taxon>
        <taxon>Bacteroidaceae</taxon>
        <taxon>Bacteroides</taxon>
    </lineage>
</organism>
<sequence length="249" mass="27775">MILITFVWLLKKEGGIVMKNLVVLTGAGMSAESGISTFRDAGGLWDKYPVEQVATPEGYQRDPALVINFYNERRKQLLEVKPNRGHELLAELEKSFHVTVVTQNVDNLHERAGSSHIIHLHGELTKVCSSRDPYNPQFIKELKPEEYEVKMGDKAGDGTQLRPFIVWFGEAVPEIETAIRYVEKADIFVIIGTSLNVYPAAGLLHYVPRGAEVYLIDPKPVDTHTSRSIHVIQKGASEGMGELKQLLGV</sequence>
<reference evidence="6 7" key="1">
    <citation type="submission" date="2016-10" db="EMBL/GenBank/DDBJ databases">
        <authorList>
            <person name="de Groot N.N."/>
        </authorList>
    </citation>
    <scope>NUCLEOTIDE SEQUENCE [LARGE SCALE GENOMIC DNA]</scope>
    <source>
        <strain evidence="6 7">NLAE-zl-G339</strain>
    </source>
</reference>